<evidence type="ECO:0000256" key="1">
    <source>
        <dbReference type="ARBA" id="ARBA00010923"/>
    </source>
</evidence>
<evidence type="ECO:0000313" key="7">
    <source>
        <dbReference type="Proteomes" id="UP000555407"/>
    </source>
</evidence>
<proteinExistence type="inferred from homology"/>
<dbReference type="GO" id="GO:0003677">
    <property type="term" value="F:DNA binding"/>
    <property type="evidence" value="ECO:0007669"/>
    <property type="project" value="UniProtKB-KW"/>
</dbReference>
<gene>
    <name evidence="6" type="ORF">BJY22_000033</name>
</gene>
<dbReference type="InterPro" id="IPR044946">
    <property type="entry name" value="Restrct_endonuc_typeI_TRD_sf"/>
</dbReference>
<comment type="similarity">
    <text evidence="1">Belongs to the type-I restriction system S methylase family.</text>
</comment>
<protein>
    <submittedName>
        <fullName evidence="6">Type I restriction enzyme S subunit</fullName>
        <ecNumber evidence="6">3.1.21.3</ecNumber>
    </submittedName>
</protein>
<keyword evidence="6" id="KW-0378">Hydrolase</keyword>
<dbReference type="AlphaFoldDB" id="A0A7X5V524"/>
<organism evidence="6 7">
    <name type="scientific">Kribbella shirazensis</name>
    <dbReference type="NCBI Taxonomy" id="1105143"/>
    <lineage>
        <taxon>Bacteria</taxon>
        <taxon>Bacillati</taxon>
        <taxon>Actinomycetota</taxon>
        <taxon>Actinomycetes</taxon>
        <taxon>Propionibacteriales</taxon>
        <taxon>Kribbellaceae</taxon>
        <taxon>Kribbella</taxon>
    </lineage>
</organism>
<sequence length="414" mass="45780">MIDRTWETKPLWSLVSEVRRVVDPECMSDPVIHYSIPSLDSTGGGSEESPDDIRSSKLRLRGGEVLISKLNPRKSRVTVAARSAGQDVVASTEFVAMLPSIRVHARYLMYVLLAENVRQELDSMVQSVTRSHQRVSPEQILRLKVALPPFEEQWRIVNFLDSATSRIDRQIEIGRRQIALLGERLHAKAAEATGRVTIRGSVVAGEWTPLQLRRVVEVITTGATPQGGAEGVWAEEDPAAIPWYTPSEMDDWMQLAPAMRYVPRDGRGEAKTTFRAGSVVLVCIGESIGKVTFLDHAATGNQQLTAIRPNSLIDGRFLAWQLWGAAGEIRDTSPFTRVRIINGSDLLAFPIMLPSRERQVEIRRALDAEKSRTMVGRDKIARFAAGLTERRQALITAAVTGQIDVTTARGVGVS</sequence>
<feature type="domain" description="Type I restriction modification DNA specificity" evidence="5">
    <location>
        <begin position="206"/>
        <end position="368"/>
    </location>
</feature>
<name>A0A7X5V524_9ACTN</name>
<dbReference type="Proteomes" id="UP000555407">
    <property type="component" value="Unassembled WGS sequence"/>
</dbReference>
<dbReference type="Gene3D" id="3.90.220.20">
    <property type="entry name" value="DNA methylase specificity domains"/>
    <property type="match status" value="2"/>
</dbReference>
<evidence type="ECO:0000256" key="2">
    <source>
        <dbReference type="ARBA" id="ARBA00022747"/>
    </source>
</evidence>
<accession>A0A7X5V524</accession>
<dbReference type="SUPFAM" id="SSF116734">
    <property type="entry name" value="DNA methylase specificity domain"/>
    <property type="match status" value="2"/>
</dbReference>
<keyword evidence="3" id="KW-0238">DNA-binding</keyword>
<evidence type="ECO:0000259" key="5">
    <source>
        <dbReference type="Pfam" id="PF01420"/>
    </source>
</evidence>
<evidence type="ECO:0000256" key="3">
    <source>
        <dbReference type="ARBA" id="ARBA00023125"/>
    </source>
</evidence>
<evidence type="ECO:0000256" key="4">
    <source>
        <dbReference type="ARBA" id="ARBA00038652"/>
    </source>
</evidence>
<dbReference type="PANTHER" id="PTHR43140:SF1">
    <property type="entry name" value="TYPE I RESTRICTION ENZYME ECOKI SPECIFICITY SUBUNIT"/>
    <property type="match status" value="1"/>
</dbReference>
<reference evidence="6 7" key="1">
    <citation type="submission" date="2020-03" db="EMBL/GenBank/DDBJ databases">
        <title>Sequencing the genomes of 1000 actinobacteria strains.</title>
        <authorList>
            <person name="Klenk H.-P."/>
        </authorList>
    </citation>
    <scope>NUCLEOTIDE SEQUENCE [LARGE SCALE GENOMIC DNA]</scope>
    <source>
        <strain evidence="6 7">DSM 45490</strain>
    </source>
</reference>
<comment type="subunit">
    <text evidence="4">The methyltransferase is composed of M and S polypeptides.</text>
</comment>
<dbReference type="EC" id="3.1.21.3" evidence="6"/>
<keyword evidence="2" id="KW-0680">Restriction system</keyword>
<evidence type="ECO:0000313" key="6">
    <source>
        <dbReference type="EMBL" id="NIK54316.1"/>
    </source>
</evidence>
<dbReference type="Pfam" id="PF01420">
    <property type="entry name" value="Methylase_S"/>
    <property type="match status" value="1"/>
</dbReference>
<comment type="caution">
    <text evidence="6">The sequence shown here is derived from an EMBL/GenBank/DDBJ whole genome shotgun (WGS) entry which is preliminary data.</text>
</comment>
<dbReference type="EMBL" id="JAASRO010000001">
    <property type="protein sequence ID" value="NIK54316.1"/>
    <property type="molecule type" value="Genomic_DNA"/>
</dbReference>
<keyword evidence="7" id="KW-1185">Reference proteome</keyword>
<dbReference type="PANTHER" id="PTHR43140">
    <property type="entry name" value="TYPE-1 RESTRICTION ENZYME ECOKI SPECIFICITY PROTEIN"/>
    <property type="match status" value="1"/>
</dbReference>
<dbReference type="InterPro" id="IPR000055">
    <property type="entry name" value="Restrct_endonuc_typeI_TRD"/>
</dbReference>
<dbReference type="InterPro" id="IPR051212">
    <property type="entry name" value="Type-I_RE_S_subunit"/>
</dbReference>
<dbReference type="RefSeq" id="WP_337757885.1">
    <property type="nucleotide sequence ID" value="NZ_JAASRO010000001.1"/>
</dbReference>
<dbReference type="GO" id="GO:0009035">
    <property type="term" value="F:type I site-specific deoxyribonuclease activity"/>
    <property type="evidence" value="ECO:0007669"/>
    <property type="project" value="UniProtKB-EC"/>
</dbReference>
<dbReference type="GO" id="GO:0009307">
    <property type="term" value="P:DNA restriction-modification system"/>
    <property type="evidence" value="ECO:0007669"/>
    <property type="project" value="UniProtKB-KW"/>
</dbReference>